<dbReference type="GO" id="GO:0006352">
    <property type="term" value="P:DNA-templated transcription initiation"/>
    <property type="evidence" value="ECO:0007669"/>
    <property type="project" value="InterPro"/>
</dbReference>
<reference evidence="3 4" key="1">
    <citation type="submission" date="2015-09" db="EMBL/GenBank/DDBJ databases">
        <title>Draft genome sequence of Kouleothrix aurantiaca JCM 19913.</title>
        <authorList>
            <person name="Hemp J."/>
        </authorList>
    </citation>
    <scope>NUCLEOTIDE SEQUENCE [LARGE SCALE GENOMIC DNA]</scope>
    <source>
        <strain evidence="3 4">COM-B</strain>
    </source>
</reference>
<dbReference type="InterPro" id="IPR013324">
    <property type="entry name" value="RNA_pol_sigma_r3/r4-like"/>
</dbReference>
<dbReference type="InterPro" id="IPR014284">
    <property type="entry name" value="RNA_pol_sigma-70_dom"/>
</dbReference>
<evidence type="ECO:0000313" key="4">
    <source>
        <dbReference type="Proteomes" id="UP000050509"/>
    </source>
</evidence>
<evidence type="ECO:0000313" key="3">
    <source>
        <dbReference type="EMBL" id="KPV49781.1"/>
    </source>
</evidence>
<dbReference type="Pfam" id="PF04542">
    <property type="entry name" value="Sigma70_r2"/>
    <property type="match status" value="1"/>
</dbReference>
<evidence type="ECO:0000259" key="1">
    <source>
        <dbReference type="Pfam" id="PF04542"/>
    </source>
</evidence>
<dbReference type="Proteomes" id="UP000050509">
    <property type="component" value="Unassembled WGS sequence"/>
</dbReference>
<protein>
    <recommendedName>
        <fullName evidence="5">RNA polymerase subunit sigma-24</fullName>
    </recommendedName>
</protein>
<dbReference type="InterPro" id="IPR007627">
    <property type="entry name" value="RNA_pol_sigma70_r2"/>
</dbReference>
<accession>A0A0N8PRF5</accession>
<dbReference type="InterPro" id="IPR013249">
    <property type="entry name" value="RNA_pol_sigma70_r4_t2"/>
</dbReference>
<dbReference type="GO" id="GO:0003677">
    <property type="term" value="F:DNA binding"/>
    <property type="evidence" value="ECO:0007669"/>
    <property type="project" value="InterPro"/>
</dbReference>
<dbReference type="InterPro" id="IPR036388">
    <property type="entry name" value="WH-like_DNA-bd_sf"/>
</dbReference>
<comment type="caution">
    <text evidence="3">The sequence shown here is derived from an EMBL/GenBank/DDBJ whole genome shotgun (WGS) entry which is preliminary data.</text>
</comment>
<gene>
    <name evidence="3" type="ORF">SE17_30680</name>
</gene>
<keyword evidence="4" id="KW-1185">Reference proteome</keyword>
<feature type="domain" description="RNA polymerase sigma-70 region 2" evidence="1">
    <location>
        <begin position="9"/>
        <end position="72"/>
    </location>
</feature>
<dbReference type="EMBL" id="LJCR01001754">
    <property type="protein sequence ID" value="KPV49781.1"/>
    <property type="molecule type" value="Genomic_DNA"/>
</dbReference>
<dbReference type="SUPFAM" id="SSF88659">
    <property type="entry name" value="Sigma3 and sigma4 domains of RNA polymerase sigma factors"/>
    <property type="match status" value="1"/>
</dbReference>
<proteinExistence type="predicted"/>
<dbReference type="Pfam" id="PF08281">
    <property type="entry name" value="Sigma70_r4_2"/>
    <property type="match status" value="1"/>
</dbReference>
<dbReference type="InterPro" id="IPR052704">
    <property type="entry name" value="ECF_Sigma-70_Domain"/>
</dbReference>
<dbReference type="PANTHER" id="PTHR30173:SF36">
    <property type="entry name" value="ECF RNA POLYMERASE SIGMA FACTOR SIGJ"/>
    <property type="match status" value="1"/>
</dbReference>
<feature type="domain" description="RNA polymerase sigma factor 70 region 4 type 2" evidence="2">
    <location>
        <begin position="110"/>
        <end position="161"/>
    </location>
</feature>
<dbReference type="SUPFAM" id="SSF88946">
    <property type="entry name" value="Sigma2 domain of RNA polymerase sigma factors"/>
    <property type="match status" value="1"/>
</dbReference>
<dbReference type="InterPro" id="IPR013325">
    <property type="entry name" value="RNA_pol_sigma_r2"/>
</dbReference>
<evidence type="ECO:0000259" key="2">
    <source>
        <dbReference type="Pfam" id="PF08281"/>
    </source>
</evidence>
<feature type="non-terminal residue" evidence="3">
    <location>
        <position position="197"/>
    </location>
</feature>
<dbReference type="Gene3D" id="1.10.10.10">
    <property type="entry name" value="Winged helix-like DNA-binding domain superfamily/Winged helix DNA-binding domain"/>
    <property type="match status" value="1"/>
</dbReference>
<dbReference type="AlphaFoldDB" id="A0A0N8PRF5"/>
<organism evidence="3 4">
    <name type="scientific">Kouleothrix aurantiaca</name>
    <dbReference type="NCBI Taxonomy" id="186479"/>
    <lineage>
        <taxon>Bacteria</taxon>
        <taxon>Bacillati</taxon>
        <taxon>Chloroflexota</taxon>
        <taxon>Chloroflexia</taxon>
        <taxon>Chloroflexales</taxon>
        <taxon>Roseiflexineae</taxon>
        <taxon>Roseiflexaceae</taxon>
        <taxon>Kouleothrix</taxon>
    </lineage>
</organism>
<dbReference type="NCBIfam" id="TIGR02937">
    <property type="entry name" value="sigma70-ECF"/>
    <property type="match status" value="1"/>
</dbReference>
<name>A0A0N8PRF5_9CHLR</name>
<sequence>MSSAEATQFEAHRPLMLSIAYRMLGSATEAEDIVQEAYLRYQATPAAEIVSHRAFLSTIVTRLCLNQLQSAQAQREAYIGPWLPEPVLTGVDERFAPTQHAELHESLALAFLVLLEQLSPVERAVFLLREVFDYDYAEIAVILGKTEPACRQLFSRAKRHIAAGRPRFTSSPEAQREIFTQFLRATEQGELDGLMQL</sequence>
<dbReference type="Gene3D" id="1.10.1740.10">
    <property type="match status" value="1"/>
</dbReference>
<dbReference type="PANTHER" id="PTHR30173">
    <property type="entry name" value="SIGMA 19 FACTOR"/>
    <property type="match status" value="1"/>
</dbReference>
<dbReference type="GO" id="GO:0016987">
    <property type="term" value="F:sigma factor activity"/>
    <property type="evidence" value="ECO:0007669"/>
    <property type="project" value="InterPro"/>
</dbReference>
<evidence type="ECO:0008006" key="5">
    <source>
        <dbReference type="Google" id="ProtNLM"/>
    </source>
</evidence>